<dbReference type="Pfam" id="PF13472">
    <property type="entry name" value="Lipase_GDSL_2"/>
    <property type="match status" value="1"/>
</dbReference>
<evidence type="ECO:0000259" key="2">
    <source>
        <dbReference type="Pfam" id="PF13472"/>
    </source>
</evidence>
<accession>A0ABQ1L142</accession>
<dbReference type="InterPro" id="IPR036514">
    <property type="entry name" value="SGNH_hydro_sf"/>
</dbReference>
<evidence type="ECO:0000313" key="3">
    <source>
        <dbReference type="EMBL" id="GGC17061.1"/>
    </source>
</evidence>
<feature type="chain" id="PRO_5045712995" description="SGNH hydrolase-type esterase domain-containing protein" evidence="1">
    <location>
        <begin position="20"/>
        <end position="382"/>
    </location>
</feature>
<dbReference type="Gene3D" id="3.40.50.1110">
    <property type="entry name" value="SGNH hydrolase"/>
    <property type="match status" value="1"/>
</dbReference>
<name>A0ABQ1L142_9SPHI</name>
<dbReference type="PANTHER" id="PTHR30383:SF5">
    <property type="entry name" value="SGNH HYDROLASE-TYPE ESTERASE DOMAIN-CONTAINING PROTEIN"/>
    <property type="match status" value="1"/>
</dbReference>
<protein>
    <recommendedName>
        <fullName evidence="2">SGNH hydrolase-type esterase domain-containing protein</fullName>
    </recommendedName>
</protein>
<evidence type="ECO:0000256" key="1">
    <source>
        <dbReference type="SAM" id="SignalP"/>
    </source>
</evidence>
<dbReference type="EMBL" id="BMIK01000001">
    <property type="protein sequence ID" value="GGC17061.1"/>
    <property type="molecule type" value="Genomic_DNA"/>
</dbReference>
<feature type="domain" description="SGNH hydrolase-type esterase" evidence="2">
    <location>
        <begin position="188"/>
        <end position="361"/>
    </location>
</feature>
<comment type="caution">
    <text evidence="3">The sequence shown here is derived from an EMBL/GenBank/DDBJ whole genome shotgun (WGS) entry which is preliminary data.</text>
</comment>
<dbReference type="SUPFAM" id="SSF52266">
    <property type="entry name" value="SGNH hydrolase"/>
    <property type="match status" value="1"/>
</dbReference>
<dbReference type="InterPro" id="IPR013830">
    <property type="entry name" value="SGNH_hydro"/>
</dbReference>
<proteinExistence type="predicted"/>
<dbReference type="RefSeq" id="WP_188747220.1">
    <property type="nucleotide sequence ID" value="NZ_BMIK01000001.1"/>
</dbReference>
<organism evidence="3 4">
    <name type="scientific">Parapedobacter defluvii</name>
    <dbReference type="NCBI Taxonomy" id="2045106"/>
    <lineage>
        <taxon>Bacteria</taxon>
        <taxon>Pseudomonadati</taxon>
        <taxon>Bacteroidota</taxon>
        <taxon>Sphingobacteriia</taxon>
        <taxon>Sphingobacteriales</taxon>
        <taxon>Sphingobacteriaceae</taxon>
        <taxon>Parapedobacter</taxon>
    </lineage>
</organism>
<evidence type="ECO:0000313" key="4">
    <source>
        <dbReference type="Proteomes" id="UP000597338"/>
    </source>
</evidence>
<keyword evidence="4" id="KW-1185">Reference proteome</keyword>
<dbReference type="PANTHER" id="PTHR30383">
    <property type="entry name" value="THIOESTERASE 1/PROTEASE 1/LYSOPHOSPHOLIPASE L1"/>
    <property type="match status" value="1"/>
</dbReference>
<keyword evidence="1" id="KW-0732">Signal</keyword>
<reference evidence="4" key="1">
    <citation type="journal article" date="2019" name="Int. J. Syst. Evol. Microbiol.">
        <title>The Global Catalogue of Microorganisms (GCM) 10K type strain sequencing project: providing services to taxonomists for standard genome sequencing and annotation.</title>
        <authorList>
            <consortium name="The Broad Institute Genomics Platform"/>
            <consortium name="The Broad Institute Genome Sequencing Center for Infectious Disease"/>
            <person name="Wu L."/>
            <person name="Ma J."/>
        </authorList>
    </citation>
    <scope>NUCLEOTIDE SEQUENCE [LARGE SCALE GENOMIC DNA]</scope>
    <source>
        <strain evidence="4">CGMCC 1.15342</strain>
    </source>
</reference>
<sequence length="382" mass="43480">MKFQWILFTFSLLAGVVNAQTVDTLNRHWPRYISLDQYLQPFLTADTIYDELVMPLSDGNSLPNGKLLFPVKTILSVRDAYLGQTFEEGKDWVWEGQRLILTDSSRIPFFREQDLVYSEKQEGYSQPGKLPGTYVLFSEGELFHAKQLAVTYLPDRSGESLHRRLPHSEHLPRTLQKLQAHKPLHVVFYGNSIETGANSSGVQHVPPFMPNWTELFIYRLRQHFGGKISYSNQAVGGKTAAWGVEEVDSRVSAQHPDLVVIGFGMNDGTFKVAPEEFVGQIKAIMDHVSRDNPTCEFIVITPMLANPTAIQHQVQLAYRDPLLALSKKGIAIADMTYWHQWLLTHKAYQDMTGNNINHPNDYLARWYAQVLIALLIEHTSKI</sequence>
<dbReference type="Proteomes" id="UP000597338">
    <property type="component" value="Unassembled WGS sequence"/>
</dbReference>
<gene>
    <name evidence="3" type="ORF">GCM10011386_06110</name>
</gene>
<dbReference type="CDD" id="cd00229">
    <property type="entry name" value="SGNH_hydrolase"/>
    <property type="match status" value="1"/>
</dbReference>
<dbReference type="InterPro" id="IPR051532">
    <property type="entry name" value="Ester_Hydrolysis_Enzymes"/>
</dbReference>
<feature type="signal peptide" evidence="1">
    <location>
        <begin position="1"/>
        <end position="19"/>
    </location>
</feature>